<dbReference type="PANTHER" id="PTHR12110">
    <property type="entry name" value="HYDROXYPYRUVATE ISOMERASE"/>
    <property type="match status" value="1"/>
</dbReference>
<sequence>MKTIKGPAIFLAQFVGDEAPFNTFDGICGWAASLGYKGVQIAAWDGRLIDLKQAAESKTYCDELKGTAAKHGVEITELATHLQGQCVAVNPAYDDALDAFAAPEVRGNPKARQEWAIEQVKLGARASRNLGLDAHVTFSGSLAWPFLYPWPPRPAGLIEAAFEELARRWRPILDLHDEVGVDACFELHPSEDLFDGTSFERFLALVDDHPRCCINYDPSHFRLQNLDYVGFIDVYHERIKAFHVKDAELRSTPKQGVYSGYSDWPDRAARFRSLGDGDIDFAAIFSQLSVHGYDSWAVLEWECAIKNREDGAREGAPFIADHIIRVSETNFDDFIDQGADTEAVNRALGLNR</sequence>
<dbReference type="STRING" id="665467.SAMN02982931_02294"/>
<dbReference type="GO" id="GO:0016853">
    <property type="term" value="F:isomerase activity"/>
    <property type="evidence" value="ECO:0007669"/>
    <property type="project" value="UniProtKB-KW"/>
</dbReference>
<dbReference type="PANTHER" id="PTHR12110:SF21">
    <property type="entry name" value="XYLOSE ISOMERASE-LIKE TIM BARREL DOMAIN-CONTAINING PROTEIN"/>
    <property type="match status" value="1"/>
</dbReference>
<dbReference type="SUPFAM" id="SSF51658">
    <property type="entry name" value="Xylose isomerase-like"/>
    <property type="match status" value="1"/>
</dbReference>
<dbReference type="Proteomes" id="UP000199071">
    <property type="component" value="Unassembled WGS sequence"/>
</dbReference>
<proteinExistence type="predicted"/>
<dbReference type="InterPro" id="IPR013022">
    <property type="entry name" value="Xyl_isomerase-like_TIM-brl"/>
</dbReference>
<dbReference type="EMBL" id="FMXQ01000004">
    <property type="protein sequence ID" value="SDB30264.1"/>
    <property type="molecule type" value="Genomic_DNA"/>
</dbReference>
<dbReference type="OrthoDB" id="9779184at2"/>
<dbReference type="Pfam" id="PF01261">
    <property type="entry name" value="AP_endonuc_2"/>
    <property type="match status" value="1"/>
</dbReference>
<keyword evidence="2" id="KW-0413">Isomerase</keyword>
<evidence type="ECO:0000313" key="2">
    <source>
        <dbReference type="EMBL" id="SDB30264.1"/>
    </source>
</evidence>
<evidence type="ECO:0000259" key="1">
    <source>
        <dbReference type="Pfam" id="PF01261"/>
    </source>
</evidence>
<name>A0A1G6CBR6_9HYPH</name>
<dbReference type="Gene3D" id="3.20.20.150">
    <property type="entry name" value="Divalent-metal-dependent TIM barrel enzymes"/>
    <property type="match status" value="1"/>
</dbReference>
<protein>
    <submittedName>
        <fullName evidence="2">Sugar phosphate isomerase/epimerase</fullName>
    </submittedName>
</protein>
<evidence type="ECO:0000313" key="3">
    <source>
        <dbReference type="Proteomes" id="UP000199071"/>
    </source>
</evidence>
<dbReference type="InterPro" id="IPR050312">
    <property type="entry name" value="IolE/XylAMocC-like"/>
</dbReference>
<dbReference type="AlphaFoldDB" id="A0A1G6CBR6"/>
<accession>A0A1G6CBR6</accession>
<organism evidence="2 3">
    <name type="scientific">Bauldia litoralis</name>
    <dbReference type="NCBI Taxonomy" id="665467"/>
    <lineage>
        <taxon>Bacteria</taxon>
        <taxon>Pseudomonadati</taxon>
        <taxon>Pseudomonadota</taxon>
        <taxon>Alphaproteobacteria</taxon>
        <taxon>Hyphomicrobiales</taxon>
        <taxon>Kaistiaceae</taxon>
        <taxon>Bauldia</taxon>
    </lineage>
</organism>
<reference evidence="2 3" key="1">
    <citation type="submission" date="2016-10" db="EMBL/GenBank/DDBJ databases">
        <authorList>
            <person name="de Groot N.N."/>
        </authorList>
    </citation>
    <scope>NUCLEOTIDE SEQUENCE [LARGE SCALE GENOMIC DNA]</scope>
    <source>
        <strain evidence="2 3">ATCC 35022</strain>
    </source>
</reference>
<feature type="domain" description="Xylose isomerase-like TIM barrel" evidence="1">
    <location>
        <begin position="30"/>
        <end position="320"/>
    </location>
</feature>
<keyword evidence="3" id="KW-1185">Reference proteome</keyword>
<gene>
    <name evidence="2" type="ORF">SAMN02982931_02294</name>
</gene>
<dbReference type="InterPro" id="IPR036237">
    <property type="entry name" value="Xyl_isomerase-like_sf"/>
</dbReference>
<dbReference type="RefSeq" id="WP_090876563.1">
    <property type="nucleotide sequence ID" value="NZ_FMXQ01000004.1"/>
</dbReference>